<sequence>MNYNKFKQSSRVTDHNSPKSLYERHLMSMAIIPGHCNLISNTVKNTIAITKSETPLTFKFMIEGTKTEVEITLQSIETLDQHQLDIWTKAFRNAAIKCRWTEETQLQVLDALISEPVRTYLESKRTIDNKLDHLVHYQYPLFDVQKYLSKLKTLKQVDFKTIDEYFQEVKKNTEMLRNCRNYKSEKMEEIINDTFMTGLGEKTLIKMQEKKTNNFRDT</sequence>
<dbReference type="Proteomes" id="UP000051530">
    <property type="component" value="Unassembled WGS sequence"/>
</dbReference>
<proteinExistence type="predicted"/>
<evidence type="ECO:0000313" key="1">
    <source>
        <dbReference type="EMBL" id="KRH94273.1"/>
    </source>
</evidence>
<dbReference type="OrthoDB" id="10556885at2759"/>
<dbReference type="VEuPathDB" id="MicrosporidiaDB:M153_3150005342"/>
<dbReference type="EMBL" id="LGUB01000103">
    <property type="protein sequence ID" value="KRH94273.1"/>
    <property type="molecule type" value="Genomic_DNA"/>
</dbReference>
<gene>
    <name evidence="1" type="ORF">M153_3150005342</name>
</gene>
<protein>
    <recommendedName>
        <fullName evidence="3">Retrotransposon gag domain-containing protein</fullName>
    </recommendedName>
</protein>
<accession>A0A0R0M593</accession>
<dbReference type="AlphaFoldDB" id="A0A0R0M593"/>
<name>A0A0R0M593_9MICR</name>
<organism evidence="1 2">
    <name type="scientific">Pseudoloma neurophilia</name>
    <dbReference type="NCBI Taxonomy" id="146866"/>
    <lineage>
        <taxon>Eukaryota</taxon>
        <taxon>Fungi</taxon>
        <taxon>Fungi incertae sedis</taxon>
        <taxon>Microsporidia</taxon>
        <taxon>Pseudoloma</taxon>
    </lineage>
</organism>
<comment type="caution">
    <text evidence="1">The sequence shown here is derived from an EMBL/GenBank/DDBJ whole genome shotgun (WGS) entry which is preliminary data.</text>
</comment>
<evidence type="ECO:0000313" key="2">
    <source>
        <dbReference type="Proteomes" id="UP000051530"/>
    </source>
</evidence>
<evidence type="ECO:0008006" key="3">
    <source>
        <dbReference type="Google" id="ProtNLM"/>
    </source>
</evidence>
<keyword evidence="2" id="KW-1185">Reference proteome</keyword>
<reference evidence="1 2" key="1">
    <citation type="submission" date="2015-07" db="EMBL/GenBank/DDBJ databases">
        <title>The genome of Pseudoloma neurophilia, a relevant intracellular parasite of the zebrafish.</title>
        <authorList>
            <person name="Ndikumana S."/>
            <person name="Pelin A."/>
            <person name="Sanders J."/>
            <person name="Corradi N."/>
        </authorList>
    </citation>
    <scope>NUCLEOTIDE SEQUENCE [LARGE SCALE GENOMIC DNA]</scope>
    <source>
        <strain evidence="1 2">MK1</strain>
    </source>
</reference>